<reference evidence="2" key="1">
    <citation type="journal article" date="2019" name="Int. J. Syst. Evol. Microbiol.">
        <title>The Global Catalogue of Microorganisms (GCM) 10K type strain sequencing project: providing services to taxonomists for standard genome sequencing and annotation.</title>
        <authorList>
            <consortium name="The Broad Institute Genomics Platform"/>
            <consortium name="The Broad Institute Genome Sequencing Center for Infectious Disease"/>
            <person name="Wu L."/>
            <person name="Ma J."/>
        </authorList>
    </citation>
    <scope>NUCLEOTIDE SEQUENCE [LARGE SCALE GENOMIC DNA]</scope>
    <source>
        <strain evidence="2">CCUG 50353</strain>
    </source>
</reference>
<dbReference type="Proteomes" id="UP001595733">
    <property type="component" value="Unassembled WGS sequence"/>
</dbReference>
<comment type="caution">
    <text evidence="1">The sequence shown here is derived from an EMBL/GenBank/DDBJ whole genome shotgun (WGS) entry which is preliminary data.</text>
</comment>
<dbReference type="Gene3D" id="3.20.20.140">
    <property type="entry name" value="Metal-dependent hydrolases"/>
    <property type="match status" value="1"/>
</dbReference>
<dbReference type="PANTHER" id="PTHR10443:SF12">
    <property type="entry name" value="DIPEPTIDASE"/>
    <property type="match status" value="1"/>
</dbReference>
<keyword evidence="2" id="KW-1185">Reference proteome</keyword>
<dbReference type="CDD" id="cd01301">
    <property type="entry name" value="rDP_like"/>
    <property type="match status" value="1"/>
</dbReference>
<accession>A0ABV8UUB4</accession>
<proteinExistence type="predicted"/>
<dbReference type="Pfam" id="PF01244">
    <property type="entry name" value="Peptidase_M19"/>
    <property type="match status" value="1"/>
</dbReference>
<organism evidence="1 2">
    <name type="scientific">Chryseomicrobium palamuruense</name>
    <dbReference type="NCBI Taxonomy" id="682973"/>
    <lineage>
        <taxon>Bacteria</taxon>
        <taxon>Bacillati</taxon>
        <taxon>Bacillota</taxon>
        <taxon>Bacilli</taxon>
        <taxon>Bacillales</taxon>
        <taxon>Caryophanaceae</taxon>
        <taxon>Chryseomicrobium</taxon>
    </lineage>
</organism>
<protein>
    <submittedName>
        <fullName evidence="1">Dipeptidase</fullName>
    </submittedName>
</protein>
<dbReference type="EMBL" id="JBHSEF010000016">
    <property type="protein sequence ID" value="MFC4354764.1"/>
    <property type="molecule type" value="Genomic_DNA"/>
</dbReference>
<dbReference type="PROSITE" id="PS51365">
    <property type="entry name" value="RENAL_DIPEPTIDASE_2"/>
    <property type="match status" value="1"/>
</dbReference>
<sequence>MTLIDLHCDHLYKLQKNFEGELDTSIERLRAGGITAQAFAIYVEPSLSAETAYKAAMHQVELFHEHVLSHPDVHWVRSWPELAERSDGKISVFLTLEGLECIGNELAKLDAFLDAGVLSVGLTWNPANLVADGCGEPRGAGLTTFGRQVVARLNERRVLTDLAHIAEAGFWETLELAEFPIVSHANARALCDHPRNLSDTQLRAMIEKGIPLHIVFYPGFISGKDHAEIDELIAHIEHIVALGGEDIIGFGSDFDGINVKVDGLEHAGQFPHLLERLSARFSDEQVEKWKYKNFYRYVME</sequence>
<evidence type="ECO:0000313" key="2">
    <source>
        <dbReference type="Proteomes" id="UP001595733"/>
    </source>
</evidence>
<gene>
    <name evidence="1" type="ORF">ACFO0S_06790</name>
</gene>
<dbReference type="RefSeq" id="WP_378141043.1">
    <property type="nucleotide sequence ID" value="NZ_JBHSEF010000016.1"/>
</dbReference>
<name>A0ABV8UUB4_9BACL</name>
<dbReference type="InterPro" id="IPR008257">
    <property type="entry name" value="Pept_M19"/>
</dbReference>
<dbReference type="SUPFAM" id="SSF51556">
    <property type="entry name" value="Metallo-dependent hydrolases"/>
    <property type="match status" value="1"/>
</dbReference>
<evidence type="ECO:0000313" key="1">
    <source>
        <dbReference type="EMBL" id="MFC4354764.1"/>
    </source>
</evidence>
<dbReference type="InterPro" id="IPR032466">
    <property type="entry name" value="Metal_Hydrolase"/>
</dbReference>
<dbReference type="PANTHER" id="PTHR10443">
    <property type="entry name" value="MICROSOMAL DIPEPTIDASE"/>
    <property type="match status" value="1"/>
</dbReference>